<feature type="region of interest" description="Disordered" evidence="1">
    <location>
        <begin position="122"/>
        <end position="171"/>
    </location>
</feature>
<organism evidence="2 3">
    <name type="scientific">Cavenderia fasciculata</name>
    <name type="common">Slime mold</name>
    <name type="synonym">Dictyostelium fasciculatum</name>
    <dbReference type="NCBI Taxonomy" id="261658"/>
    <lineage>
        <taxon>Eukaryota</taxon>
        <taxon>Amoebozoa</taxon>
        <taxon>Evosea</taxon>
        <taxon>Eumycetozoa</taxon>
        <taxon>Dictyostelia</taxon>
        <taxon>Acytosteliales</taxon>
        <taxon>Cavenderiaceae</taxon>
        <taxon>Cavenderia</taxon>
    </lineage>
</organism>
<dbReference type="AlphaFoldDB" id="F4PUH4"/>
<evidence type="ECO:0000256" key="1">
    <source>
        <dbReference type="SAM" id="MobiDB-lite"/>
    </source>
</evidence>
<proteinExistence type="predicted"/>
<name>F4PUH4_CACFS</name>
<dbReference type="RefSeq" id="XP_004358896.1">
    <property type="nucleotide sequence ID" value="XM_004358839.1"/>
</dbReference>
<protein>
    <submittedName>
        <fullName evidence="2">Uncharacterized protein</fullName>
    </submittedName>
</protein>
<reference evidence="3" key="1">
    <citation type="journal article" date="2011" name="Genome Res.">
        <title>Phylogeny-wide analysis of social amoeba genomes highlights ancient origins for complex intercellular communication.</title>
        <authorList>
            <person name="Heidel A.J."/>
            <person name="Lawal H.M."/>
            <person name="Felder M."/>
            <person name="Schilde C."/>
            <person name="Helps N.R."/>
            <person name="Tunggal B."/>
            <person name="Rivero F."/>
            <person name="John U."/>
            <person name="Schleicher M."/>
            <person name="Eichinger L."/>
            <person name="Platzer M."/>
            <person name="Noegel A.A."/>
            <person name="Schaap P."/>
            <person name="Gloeckner G."/>
        </authorList>
    </citation>
    <scope>NUCLEOTIDE SEQUENCE [LARGE SCALE GENOMIC DNA]</scope>
    <source>
        <strain evidence="3">SH3</strain>
    </source>
</reference>
<gene>
    <name evidence="2" type="ORF">DFA_00919</name>
</gene>
<evidence type="ECO:0000313" key="2">
    <source>
        <dbReference type="EMBL" id="EGG21046.1"/>
    </source>
</evidence>
<evidence type="ECO:0000313" key="3">
    <source>
        <dbReference type="Proteomes" id="UP000007797"/>
    </source>
</evidence>
<accession>F4PUH4</accession>
<keyword evidence="3" id="KW-1185">Reference proteome</keyword>
<dbReference type="GeneID" id="14872921"/>
<feature type="compositionally biased region" description="Acidic residues" evidence="1">
    <location>
        <begin position="138"/>
        <end position="167"/>
    </location>
</feature>
<dbReference type="EMBL" id="GL883010">
    <property type="protein sequence ID" value="EGG21046.1"/>
    <property type="molecule type" value="Genomic_DNA"/>
</dbReference>
<sequence>MTIVDFQIPIPWAKTIFVENEPMEDICFFAYKVFSFTFPNKEMYPGMQRVRYRVIVVLKYGRQMTLCKPDHLKDTLLQSILNNYFGVSTDPKPVSAGKSDKCAHCAKHAISNQFKFKLAKPSTPIPKRSLKKQKTKGDDDEDEEEAEEEDEEEAEEEEAQEEEEEEDPVLKKASKRLISIRIIIENLNNTISSKFN</sequence>
<dbReference type="KEGG" id="dfa:DFA_00919"/>
<dbReference type="Proteomes" id="UP000007797">
    <property type="component" value="Unassembled WGS sequence"/>
</dbReference>